<accession>A0A1H9LU74</accession>
<evidence type="ECO:0000313" key="2">
    <source>
        <dbReference type="Proteomes" id="UP000199233"/>
    </source>
</evidence>
<dbReference type="AlphaFoldDB" id="A0A1H9LU74"/>
<name>A0A1H9LU74_9GAMM</name>
<keyword evidence="2" id="KW-1185">Reference proteome</keyword>
<gene>
    <name evidence="1" type="ORF">SAMN04488038_11759</name>
</gene>
<evidence type="ECO:0000313" key="1">
    <source>
        <dbReference type="EMBL" id="SER15072.1"/>
    </source>
</evidence>
<dbReference type="STRING" id="489703.SAMN04488038_11759"/>
<dbReference type="EMBL" id="FOFS01000017">
    <property type="protein sequence ID" value="SER15072.1"/>
    <property type="molecule type" value="Genomic_DNA"/>
</dbReference>
<proteinExistence type="predicted"/>
<dbReference type="Proteomes" id="UP000199233">
    <property type="component" value="Unassembled WGS sequence"/>
</dbReference>
<organism evidence="1 2">
    <name type="scientific">Solimonas aquatica</name>
    <dbReference type="NCBI Taxonomy" id="489703"/>
    <lineage>
        <taxon>Bacteria</taxon>
        <taxon>Pseudomonadati</taxon>
        <taxon>Pseudomonadota</taxon>
        <taxon>Gammaproteobacteria</taxon>
        <taxon>Nevskiales</taxon>
        <taxon>Nevskiaceae</taxon>
        <taxon>Solimonas</taxon>
    </lineage>
</organism>
<reference evidence="1 2" key="1">
    <citation type="submission" date="2016-10" db="EMBL/GenBank/DDBJ databases">
        <authorList>
            <person name="de Groot N.N."/>
        </authorList>
    </citation>
    <scope>NUCLEOTIDE SEQUENCE [LARGE SCALE GENOMIC DNA]</scope>
    <source>
        <strain evidence="1 2">DSM 25927</strain>
    </source>
</reference>
<sequence length="54" mass="6137">MKPDLTRCAGRYPADAGALLSRNYRRPVHPESMLSDLHASHNRNDNVLERSFIS</sequence>
<protein>
    <submittedName>
        <fullName evidence="1">Uncharacterized protein</fullName>
    </submittedName>
</protein>